<gene>
    <name evidence="11" type="ORF">LBU54_05600</name>
</gene>
<dbReference type="InterPro" id="IPR052025">
    <property type="entry name" value="Xyloglucanase_GH74"/>
</dbReference>
<dbReference type="InterPro" id="IPR013320">
    <property type="entry name" value="ConA-like_dom_sf"/>
</dbReference>
<dbReference type="InterPro" id="IPR015943">
    <property type="entry name" value="WD40/YVTN_repeat-like_dom_sf"/>
</dbReference>
<dbReference type="Proteomes" id="UP001198901">
    <property type="component" value="Unassembled WGS sequence"/>
</dbReference>
<dbReference type="InterPro" id="IPR031778">
    <property type="entry name" value="Sortilin_N"/>
</dbReference>
<keyword evidence="2" id="KW-0677">Repeat</keyword>
<evidence type="ECO:0000256" key="2">
    <source>
        <dbReference type="ARBA" id="ARBA00022737"/>
    </source>
</evidence>
<name>A0ABS7XPX6_9FLAO</name>
<keyword evidence="4" id="KW-0119">Carbohydrate metabolism</keyword>
<dbReference type="RefSeq" id="WP_224526971.1">
    <property type="nucleotide sequence ID" value="NZ_JAIUJR010000002.1"/>
</dbReference>
<comment type="caution">
    <text evidence="11">The sequence shown here is derived from an EMBL/GenBank/DDBJ whole genome shotgun (WGS) entry which is preliminary data.</text>
</comment>
<evidence type="ECO:0000313" key="12">
    <source>
        <dbReference type="Proteomes" id="UP001198901"/>
    </source>
</evidence>
<feature type="domain" description="Sortilin N-terminal" evidence="9">
    <location>
        <begin position="192"/>
        <end position="308"/>
    </location>
</feature>
<proteinExistence type="inferred from homology"/>
<keyword evidence="3" id="KW-0378">Hydrolase</keyword>
<dbReference type="PANTHER" id="PTHR43739">
    <property type="entry name" value="XYLOGLUCANASE (EUROFUNG)"/>
    <property type="match status" value="1"/>
</dbReference>
<organism evidence="11 12">
    <name type="scientific">Winogradskyella alexanderae</name>
    <dbReference type="NCBI Taxonomy" id="2877123"/>
    <lineage>
        <taxon>Bacteria</taxon>
        <taxon>Pseudomonadati</taxon>
        <taxon>Bacteroidota</taxon>
        <taxon>Flavobacteriia</taxon>
        <taxon>Flavobacteriales</taxon>
        <taxon>Flavobacteriaceae</taxon>
        <taxon>Winogradskyella</taxon>
    </lineage>
</organism>
<dbReference type="EMBL" id="JAIUJR010000002">
    <property type="protein sequence ID" value="MCA0132050.1"/>
    <property type="molecule type" value="Genomic_DNA"/>
</dbReference>
<evidence type="ECO:0000256" key="6">
    <source>
        <dbReference type="ARBA" id="ARBA00023326"/>
    </source>
</evidence>
<keyword evidence="6" id="KW-0624">Polysaccharide degradation</keyword>
<keyword evidence="1 8" id="KW-0732">Signal</keyword>
<dbReference type="SUPFAM" id="SSF49899">
    <property type="entry name" value="Concanavalin A-like lectins/glucanases"/>
    <property type="match status" value="1"/>
</dbReference>
<accession>A0ABS7XPX6</accession>
<dbReference type="Pfam" id="PF15902">
    <property type="entry name" value="Sortilin-Vps10"/>
    <property type="match status" value="1"/>
</dbReference>
<protein>
    <submittedName>
        <fullName evidence="11">T9SS type A sorting domain-containing protein</fullName>
    </submittedName>
</protein>
<evidence type="ECO:0000256" key="8">
    <source>
        <dbReference type="SAM" id="SignalP"/>
    </source>
</evidence>
<keyword evidence="12" id="KW-1185">Reference proteome</keyword>
<keyword evidence="5" id="KW-0326">Glycosidase</keyword>
<reference evidence="12" key="1">
    <citation type="submission" date="2023-07" db="EMBL/GenBank/DDBJ databases">
        <authorList>
            <person name="Yue Y."/>
        </authorList>
    </citation>
    <scope>NUCLEOTIDE SEQUENCE [LARGE SCALE GENOMIC DNA]</scope>
    <source>
        <strain evidence="12">D23</strain>
    </source>
</reference>
<dbReference type="InterPro" id="IPR026444">
    <property type="entry name" value="Secre_tail"/>
</dbReference>
<dbReference type="PANTHER" id="PTHR43739:SF2">
    <property type="entry name" value="OLIGOXYLOGLUCAN-REDUCING END-SPECIFIC XYLOGLUCANASE-RELATED"/>
    <property type="match status" value="1"/>
</dbReference>
<dbReference type="Gene3D" id="2.130.10.10">
    <property type="entry name" value="YVTN repeat-like/Quinoprotein amine dehydrogenase"/>
    <property type="match status" value="5"/>
</dbReference>
<evidence type="ECO:0000313" key="11">
    <source>
        <dbReference type="EMBL" id="MCA0132050.1"/>
    </source>
</evidence>
<evidence type="ECO:0000256" key="7">
    <source>
        <dbReference type="ARBA" id="ARBA00037986"/>
    </source>
</evidence>
<evidence type="ECO:0000256" key="3">
    <source>
        <dbReference type="ARBA" id="ARBA00022801"/>
    </source>
</evidence>
<feature type="domain" description="Secretion system C-terminal sorting" evidence="10">
    <location>
        <begin position="924"/>
        <end position="995"/>
    </location>
</feature>
<feature type="signal peptide" evidence="8">
    <location>
        <begin position="1"/>
        <end position="19"/>
    </location>
</feature>
<evidence type="ECO:0000259" key="9">
    <source>
        <dbReference type="Pfam" id="PF15902"/>
    </source>
</evidence>
<evidence type="ECO:0000256" key="1">
    <source>
        <dbReference type="ARBA" id="ARBA00022729"/>
    </source>
</evidence>
<dbReference type="Pfam" id="PF18962">
    <property type="entry name" value="Por_Secre_tail"/>
    <property type="match status" value="1"/>
</dbReference>
<evidence type="ECO:0000256" key="5">
    <source>
        <dbReference type="ARBA" id="ARBA00023295"/>
    </source>
</evidence>
<feature type="chain" id="PRO_5045994105" evidence="8">
    <location>
        <begin position="20"/>
        <end position="997"/>
    </location>
</feature>
<dbReference type="NCBIfam" id="TIGR04183">
    <property type="entry name" value="Por_Secre_tail"/>
    <property type="match status" value="1"/>
</dbReference>
<dbReference type="SUPFAM" id="SSF110296">
    <property type="entry name" value="Oligoxyloglucan reducing end-specific cellobiohydrolase"/>
    <property type="match status" value="2"/>
</dbReference>
<evidence type="ECO:0000259" key="10">
    <source>
        <dbReference type="Pfam" id="PF18962"/>
    </source>
</evidence>
<sequence>MKKIVFYFVCLFASLTLSAQEYLDLIAEGDHTVQYITERAEAYFDEVGRDRGTGYKPFRRWQYFAERAMDENGYLKTPEFYYNELINYNARLNNEGVLSRTTVGTWEEMGPTYWNATSGYNPGVGRITSIAVDEANLNHIIAGSQTGGVWKSLNGGSTWTVLTDNLSNIDVYSLAIDPLNSNIYYWGSTGGSIFRSTDGGATWTLHGSGLGGTVNRILIDPTNTSKMYASAQSGGLFKSINGGSTWTSINTSATTGYDFQFKPGDTNTIYASGTQFFVSTDGGLTFNTSDGLGAWTQEYVSGSTDWTTSGSNQNGTVSPRTGNSMALFYIGNFSQPKTRLVTPSLNLAGAVNPSVNFSYTNVNWAGDIDELRVFYKTSAGGNWTQIAEYTAESTIWADITLNLPNPTGDYYVAFEGTSNYGRGLTLDDISIETNNLGTVFSDGFESAPNNFSSGVKMIGVSPDDPSVVYVVEADGNVFGGFHKSTDSGITFSQLSHPFQNYFGYDSNGFDNLGQAPRDMAITVNPNDVNDVHIAGINTWRSTNGGVSFNISSQWTPGGAFNENIGYCHADVDIMFFAGTGANAKLFVGTDGGIFRAEDPTTVNTNYYTDLTPGMGIRQFYKIGISQTDPVIVTGGSQDNGSSVLRADGNWYDWWGADGMEGFVDKNNTQILYGTSQFGSFVKSLNGGNSVIGVDQPDGKGGQSNWNWIVPFEQDPIIQNTIYCAFDQVYKSINGGSSWTPASQNFGASVDHLKIAPTDSNKMYLAIDGAFWYTSNGGLFWTQSGLNLGGGRVNSIAVHPTDPDKIAIATTNSTKVYVSIDGGLSFTGIPWDLPNFSAQAVAWQDNGEDGLYVGMNYGVYYTDNDLGNTWIPFNNNLPNVRINELEINTADNKIYAATYGRGLWRSNLYDAALSINEFTIEDFSIYPNPAADEVNIKWTKSDDVSVRIYNTLGKLVFYSKKLNLINGQRIDVSNFEEGVYFVKLNSSYGELTKKLVLK</sequence>
<comment type="similarity">
    <text evidence="7">Belongs to the glycosyl hydrolase 74 family.</text>
</comment>
<evidence type="ECO:0000256" key="4">
    <source>
        <dbReference type="ARBA" id="ARBA00023277"/>
    </source>
</evidence>